<organism evidence="2 3">
    <name type="scientific">Zoogloea dura</name>
    <dbReference type="NCBI Taxonomy" id="2728840"/>
    <lineage>
        <taxon>Bacteria</taxon>
        <taxon>Pseudomonadati</taxon>
        <taxon>Pseudomonadota</taxon>
        <taxon>Betaproteobacteria</taxon>
        <taxon>Rhodocyclales</taxon>
        <taxon>Zoogloeaceae</taxon>
        <taxon>Zoogloea</taxon>
    </lineage>
</organism>
<dbReference type="SMART" id="SM00331">
    <property type="entry name" value="PP2C_SIG"/>
    <property type="match status" value="1"/>
</dbReference>
<reference evidence="2 3" key="1">
    <citation type="submission" date="2020-04" db="EMBL/GenBank/DDBJ databases">
        <title>Zoogloea sp. G-4-1-14 isolated from soil.</title>
        <authorList>
            <person name="Dahal R.H."/>
        </authorList>
    </citation>
    <scope>NUCLEOTIDE SEQUENCE [LARGE SCALE GENOMIC DNA]</scope>
    <source>
        <strain evidence="2 3">G-4-1-14</strain>
    </source>
</reference>
<feature type="domain" description="PPM-type phosphatase" evidence="1">
    <location>
        <begin position="1"/>
        <end position="235"/>
    </location>
</feature>
<comment type="caution">
    <text evidence="2">The sequence shown here is derived from an EMBL/GenBank/DDBJ whole genome shotgun (WGS) entry which is preliminary data.</text>
</comment>
<dbReference type="CDD" id="cd00143">
    <property type="entry name" value="PP2Cc"/>
    <property type="match status" value="1"/>
</dbReference>
<dbReference type="InterPro" id="IPR001932">
    <property type="entry name" value="PPM-type_phosphatase-like_dom"/>
</dbReference>
<keyword evidence="3" id="KW-1185">Reference proteome</keyword>
<dbReference type="PANTHER" id="PTHR47992">
    <property type="entry name" value="PROTEIN PHOSPHATASE"/>
    <property type="match status" value="1"/>
</dbReference>
<evidence type="ECO:0000313" key="3">
    <source>
        <dbReference type="Proteomes" id="UP000580043"/>
    </source>
</evidence>
<dbReference type="InterPro" id="IPR015655">
    <property type="entry name" value="PP2C"/>
</dbReference>
<name>A0A848G657_9RHOO</name>
<protein>
    <submittedName>
        <fullName evidence="2">Serine/threonine-protein phosphatase</fullName>
    </submittedName>
</protein>
<proteinExistence type="predicted"/>
<evidence type="ECO:0000259" key="1">
    <source>
        <dbReference type="PROSITE" id="PS51746"/>
    </source>
</evidence>
<dbReference type="Proteomes" id="UP000580043">
    <property type="component" value="Unassembled WGS sequence"/>
</dbReference>
<dbReference type="SMART" id="SM00332">
    <property type="entry name" value="PP2Cc"/>
    <property type="match status" value="1"/>
</dbReference>
<dbReference type="EMBL" id="JABBGA010000009">
    <property type="protein sequence ID" value="NML26672.1"/>
    <property type="molecule type" value="Genomic_DNA"/>
</dbReference>
<sequence>MASHVGQVRLRNEDRVACDAGRGLAVLADGMGGHAGGAEAALMAVAAWMERMEQGASTGVLHEEDLREAFSLANCRVRSAAAGDPGLRGMGTTLVGACFRGDGTLLYAHVGDSRLYQLRDGVLRSLTRDHSVLRAQWDAGMIDADSPGTALLRGLLTRAVGVDEQVEPDVAVLGLEPEDIYLLCSDGLTDMVTDSGIAEVLATLGVNPPLAAEHLIDLANDRGGMDNVSVIVVSSCAATRLGTELG</sequence>
<gene>
    <name evidence="2" type="ORF">HHL15_13030</name>
</gene>
<dbReference type="InterPro" id="IPR036457">
    <property type="entry name" value="PPM-type-like_dom_sf"/>
</dbReference>
<dbReference type="GO" id="GO:0004722">
    <property type="term" value="F:protein serine/threonine phosphatase activity"/>
    <property type="evidence" value="ECO:0007669"/>
    <property type="project" value="InterPro"/>
</dbReference>
<dbReference type="RefSeq" id="WP_169146210.1">
    <property type="nucleotide sequence ID" value="NZ_JABBGA010000009.1"/>
</dbReference>
<dbReference type="PROSITE" id="PS51746">
    <property type="entry name" value="PPM_2"/>
    <property type="match status" value="1"/>
</dbReference>
<dbReference type="SUPFAM" id="SSF81606">
    <property type="entry name" value="PP2C-like"/>
    <property type="match status" value="1"/>
</dbReference>
<dbReference type="Pfam" id="PF13672">
    <property type="entry name" value="PP2C_2"/>
    <property type="match status" value="1"/>
</dbReference>
<accession>A0A848G657</accession>
<dbReference type="Gene3D" id="3.60.40.10">
    <property type="entry name" value="PPM-type phosphatase domain"/>
    <property type="match status" value="1"/>
</dbReference>
<evidence type="ECO:0000313" key="2">
    <source>
        <dbReference type="EMBL" id="NML26672.1"/>
    </source>
</evidence>
<dbReference type="AlphaFoldDB" id="A0A848G657"/>